<dbReference type="InterPro" id="IPR003593">
    <property type="entry name" value="AAA+_ATPase"/>
</dbReference>
<evidence type="ECO:0000256" key="2">
    <source>
        <dbReference type="ARBA" id="ARBA00022741"/>
    </source>
</evidence>
<evidence type="ECO:0000256" key="4">
    <source>
        <dbReference type="SAM" id="MobiDB-lite"/>
    </source>
</evidence>
<comment type="caution">
    <text evidence="6">The sequence shown here is derived from an EMBL/GenBank/DDBJ whole genome shotgun (WGS) entry which is preliminary data.</text>
</comment>
<dbReference type="InterPro" id="IPR027417">
    <property type="entry name" value="P-loop_NTPase"/>
</dbReference>
<dbReference type="RefSeq" id="WP_147114018.1">
    <property type="nucleotide sequence ID" value="NZ_BJVJ01000083.1"/>
</dbReference>
<dbReference type="PROSITE" id="PS00211">
    <property type="entry name" value="ABC_TRANSPORTER_1"/>
    <property type="match status" value="1"/>
</dbReference>
<accession>A0A511DN97</accession>
<dbReference type="InterPro" id="IPR003439">
    <property type="entry name" value="ABC_transporter-like_ATP-bd"/>
</dbReference>
<sequence>MTASTTGPDTVIAFDHVSKTFPGHSAISDLDFRIGRGELVSVVGVTGCGKSTMFNLTLGLFPPTAGVVRVQDHDPHRDFEWFRKRVAVVFQDARLLPWRTALQNVCIGMKFAGVPKPTWDATARDWLARLGLAGREDAYPHQLSGGQRQRVSLARAFAVDPELILCDESFSALDEITAQTLRAEFVELVRAGGKTGVVITHNIGEALSLGNRVLVLRPPGHLADDVLLPTDATPEETAALRARVLRAMNPSAELDPGAAAAPNTDIAQAGAQ</sequence>
<dbReference type="GO" id="GO:0005524">
    <property type="term" value="F:ATP binding"/>
    <property type="evidence" value="ECO:0007669"/>
    <property type="project" value="UniProtKB-KW"/>
</dbReference>
<evidence type="ECO:0000313" key="7">
    <source>
        <dbReference type="Proteomes" id="UP000321685"/>
    </source>
</evidence>
<dbReference type="OrthoDB" id="3514167at2"/>
<dbReference type="SMART" id="SM00382">
    <property type="entry name" value="AAA"/>
    <property type="match status" value="1"/>
</dbReference>
<dbReference type="GO" id="GO:0016887">
    <property type="term" value="F:ATP hydrolysis activity"/>
    <property type="evidence" value="ECO:0007669"/>
    <property type="project" value="InterPro"/>
</dbReference>
<name>A0A511DN97_9PSEU</name>
<protein>
    <submittedName>
        <fullName evidence="6">Sulfonate ABC transporter ATP-binding lipoprotein</fullName>
    </submittedName>
</protein>
<evidence type="ECO:0000259" key="5">
    <source>
        <dbReference type="PROSITE" id="PS50893"/>
    </source>
</evidence>
<dbReference type="EMBL" id="BJVJ01000083">
    <property type="protein sequence ID" value="GEL26289.1"/>
    <property type="molecule type" value="Genomic_DNA"/>
</dbReference>
<dbReference type="SUPFAM" id="SSF52540">
    <property type="entry name" value="P-loop containing nucleoside triphosphate hydrolases"/>
    <property type="match status" value="1"/>
</dbReference>
<keyword evidence="2" id="KW-0547">Nucleotide-binding</keyword>
<dbReference type="AlphaFoldDB" id="A0A511DN97"/>
<keyword evidence="1" id="KW-0813">Transport</keyword>
<dbReference type="InterPro" id="IPR017871">
    <property type="entry name" value="ABC_transporter-like_CS"/>
</dbReference>
<evidence type="ECO:0000313" key="6">
    <source>
        <dbReference type="EMBL" id="GEL26289.1"/>
    </source>
</evidence>
<organism evidence="6 7">
    <name type="scientific">Pseudonocardia sulfidoxydans NBRC 16205</name>
    <dbReference type="NCBI Taxonomy" id="1223511"/>
    <lineage>
        <taxon>Bacteria</taxon>
        <taxon>Bacillati</taxon>
        <taxon>Actinomycetota</taxon>
        <taxon>Actinomycetes</taxon>
        <taxon>Pseudonocardiales</taxon>
        <taxon>Pseudonocardiaceae</taxon>
        <taxon>Pseudonocardia</taxon>
    </lineage>
</organism>
<reference evidence="6 7" key="1">
    <citation type="submission" date="2019-07" db="EMBL/GenBank/DDBJ databases">
        <title>Whole genome shotgun sequence of Pseudonocardia sulfidoxydans NBRC 16205.</title>
        <authorList>
            <person name="Hosoyama A."/>
            <person name="Uohara A."/>
            <person name="Ohji S."/>
            <person name="Ichikawa N."/>
        </authorList>
    </citation>
    <scope>NUCLEOTIDE SEQUENCE [LARGE SCALE GENOMIC DNA]</scope>
    <source>
        <strain evidence="6 7">NBRC 16205</strain>
    </source>
</reference>
<dbReference type="Pfam" id="PF00005">
    <property type="entry name" value="ABC_tran"/>
    <property type="match status" value="1"/>
</dbReference>
<evidence type="ECO:0000256" key="1">
    <source>
        <dbReference type="ARBA" id="ARBA00022448"/>
    </source>
</evidence>
<proteinExistence type="predicted"/>
<dbReference type="Gene3D" id="3.40.50.300">
    <property type="entry name" value="P-loop containing nucleotide triphosphate hydrolases"/>
    <property type="match status" value="1"/>
</dbReference>
<feature type="region of interest" description="Disordered" evidence="4">
    <location>
        <begin position="253"/>
        <end position="272"/>
    </location>
</feature>
<gene>
    <name evidence="6" type="ORF">PSU4_52430</name>
</gene>
<keyword evidence="7" id="KW-1185">Reference proteome</keyword>
<feature type="domain" description="ABC transporter" evidence="5">
    <location>
        <begin position="12"/>
        <end position="243"/>
    </location>
</feature>
<dbReference type="PANTHER" id="PTHR42788">
    <property type="entry name" value="TAURINE IMPORT ATP-BINDING PROTEIN-RELATED"/>
    <property type="match status" value="1"/>
</dbReference>
<dbReference type="Proteomes" id="UP000321685">
    <property type="component" value="Unassembled WGS sequence"/>
</dbReference>
<keyword evidence="3 6" id="KW-0067">ATP-binding</keyword>
<dbReference type="PANTHER" id="PTHR42788:SF19">
    <property type="entry name" value="ALIPHATIC SULFONATES IMPORT ATP-BINDING PROTEIN SSUB 2"/>
    <property type="match status" value="1"/>
</dbReference>
<dbReference type="InterPro" id="IPR050166">
    <property type="entry name" value="ABC_transporter_ATP-bind"/>
</dbReference>
<evidence type="ECO:0000256" key="3">
    <source>
        <dbReference type="ARBA" id="ARBA00022840"/>
    </source>
</evidence>
<dbReference type="PROSITE" id="PS50893">
    <property type="entry name" value="ABC_TRANSPORTER_2"/>
    <property type="match status" value="1"/>
</dbReference>
<keyword evidence="6" id="KW-0449">Lipoprotein</keyword>